<organism evidence="8 9">
    <name type="scientific">Teladorsagia circumcincta</name>
    <name type="common">Brown stomach worm</name>
    <name type="synonym">Ostertagia circumcincta</name>
    <dbReference type="NCBI Taxonomy" id="45464"/>
    <lineage>
        <taxon>Eukaryota</taxon>
        <taxon>Metazoa</taxon>
        <taxon>Ecdysozoa</taxon>
        <taxon>Nematoda</taxon>
        <taxon>Chromadorea</taxon>
        <taxon>Rhabditida</taxon>
        <taxon>Rhabditina</taxon>
        <taxon>Rhabditomorpha</taxon>
        <taxon>Strongyloidea</taxon>
        <taxon>Trichostrongylidae</taxon>
        <taxon>Teladorsagia</taxon>
    </lineage>
</organism>
<name>A0A2G9TZD3_TELCI</name>
<evidence type="ECO:0000256" key="5">
    <source>
        <dbReference type="ARBA" id="ARBA00022695"/>
    </source>
</evidence>
<keyword evidence="5" id="KW-0548">Nucleotidyltransferase</keyword>
<dbReference type="SUPFAM" id="SSF64484">
    <property type="entry name" value="beta and beta-prime subunits of DNA dependent RNA-polymerase"/>
    <property type="match status" value="1"/>
</dbReference>
<dbReference type="GO" id="GO:0006351">
    <property type="term" value="P:DNA-templated transcription"/>
    <property type="evidence" value="ECO:0007669"/>
    <property type="project" value="InterPro"/>
</dbReference>
<dbReference type="Pfam" id="PF05000">
    <property type="entry name" value="RNA_pol_Rpb1_4"/>
    <property type="match status" value="1"/>
</dbReference>
<evidence type="ECO:0000256" key="6">
    <source>
        <dbReference type="ARBA" id="ARBA00023163"/>
    </source>
</evidence>
<evidence type="ECO:0000313" key="9">
    <source>
        <dbReference type="Proteomes" id="UP000230423"/>
    </source>
</evidence>
<evidence type="ECO:0000313" key="8">
    <source>
        <dbReference type="EMBL" id="PIO63401.1"/>
    </source>
</evidence>
<dbReference type="EC" id="2.7.7.6" evidence="2"/>
<dbReference type="Gene3D" id="1.10.132.30">
    <property type="match status" value="1"/>
</dbReference>
<dbReference type="AlphaFoldDB" id="A0A2G9TZD3"/>
<evidence type="ECO:0000256" key="1">
    <source>
        <dbReference type="ARBA" id="ARBA00006460"/>
    </source>
</evidence>
<dbReference type="GO" id="GO:0005736">
    <property type="term" value="C:RNA polymerase I complex"/>
    <property type="evidence" value="ECO:0007669"/>
    <property type="project" value="TreeGrafter"/>
</dbReference>
<feature type="domain" description="RNA polymerase Rpb1" evidence="7">
    <location>
        <begin position="32"/>
        <end position="73"/>
    </location>
</feature>
<proteinExistence type="inferred from homology"/>
<dbReference type="Proteomes" id="UP000230423">
    <property type="component" value="Unassembled WGS sequence"/>
</dbReference>
<dbReference type="InterPro" id="IPR038120">
    <property type="entry name" value="Rpb1_funnel_sf"/>
</dbReference>
<dbReference type="GO" id="GO:0003899">
    <property type="term" value="F:DNA-directed RNA polymerase activity"/>
    <property type="evidence" value="ECO:0007669"/>
    <property type="project" value="UniProtKB-EC"/>
</dbReference>
<keyword evidence="9" id="KW-1185">Reference proteome</keyword>
<dbReference type="OrthoDB" id="5842195at2759"/>
<dbReference type="InterPro" id="IPR007083">
    <property type="entry name" value="RNA_pol_Rpb1_4"/>
</dbReference>
<reference evidence="8 9" key="1">
    <citation type="submission" date="2015-09" db="EMBL/GenBank/DDBJ databases">
        <title>Draft genome of the parasitic nematode Teladorsagia circumcincta isolate WARC Sus (inbred).</title>
        <authorList>
            <person name="Mitreva M."/>
        </authorList>
    </citation>
    <scope>NUCLEOTIDE SEQUENCE [LARGE SCALE GENOMIC DNA]</scope>
    <source>
        <strain evidence="8 9">S</strain>
    </source>
</reference>
<keyword evidence="3" id="KW-0240">DNA-directed RNA polymerase</keyword>
<keyword evidence="4" id="KW-0808">Transferase</keyword>
<dbReference type="PANTHER" id="PTHR19376">
    <property type="entry name" value="DNA-DIRECTED RNA POLYMERASE"/>
    <property type="match status" value="1"/>
</dbReference>
<evidence type="ECO:0000259" key="7">
    <source>
        <dbReference type="Pfam" id="PF05000"/>
    </source>
</evidence>
<dbReference type="Gene3D" id="4.10.320.40">
    <property type="match status" value="1"/>
</dbReference>
<keyword evidence="6" id="KW-0804">Transcription</keyword>
<evidence type="ECO:0000256" key="4">
    <source>
        <dbReference type="ARBA" id="ARBA00022679"/>
    </source>
</evidence>
<dbReference type="GO" id="GO:0003677">
    <property type="term" value="F:DNA binding"/>
    <property type="evidence" value="ECO:0007669"/>
    <property type="project" value="InterPro"/>
</dbReference>
<accession>A0A2G9TZD3</accession>
<gene>
    <name evidence="8" type="ORF">TELCIR_14998</name>
</gene>
<evidence type="ECO:0000256" key="2">
    <source>
        <dbReference type="ARBA" id="ARBA00012418"/>
    </source>
</evidence>
<dbReference type="InterPro" id="IPR045867">
    <property type="entry name" value="DNA-dir_RpoC_beta_prime"/>
</dbReference>
<comment type="similarity">
    <text evidence="1">Belongs to the RNA polymerase beta' chain family.</text>
</comment>
<sequence length="105" mass="11818">MQLVLSAFAEHTKRIEIPPPAMLKPRQMWSGKQISCCLGQIELEGKRMAVTVAGRTLPSFRAFDPSPRAGGYIDQRFLTGINPQELFFHTMAGREVRALDKLVFN</sequence>
<dbReference type="EMBL" id="KZ350946">
    <property type="protein sequence ID" value="PIO63401.1"/>
    <property type="molecule type" value="Genomic_DNA"/>
</dbReference>
<evidence type="ECO:0000256" key="3">
    <source>
        <dbReference type="ARBA" id="ARBA00022478"/>
    </source>
</evidence>
<protein>
    <recommendedName>
        <fullName evidence="2">DNA-directed RNA polymerase</fullName>
        <ecNumber evidence="2">2.7.7.6</ecNumber>
    </recommendedName>
</protein>
<dbReference type="PANTHER" id="PTHR19376:SF11">
    <property type="entry name" value="DNA-DIRECTED RNA POLYMERASE I SUBUNIT RPA1"/>
    <property type="match status" value="1"/>
</dbReference>